<evidence type="ECO:0000313" key="8">
    <source>
        <dbReference type="EMBL" id="TNM65080.1"/>
    </source>
</evidence>
<organism evidence="8 9">
    <name type="scientific">Aliirhizobium smilacinae</name>
    <dbReference type="NCBI Taxonomy" id="1395944"/>
    <lineage>
        <taxon>Bacteria</taxon>
        <taxon>Pseudomonadati</taxon>
        <taxon>Pseudomonadota</taxon>
        <taxon>Alphaproteobacteria</taxon>
        <taxon>Hyphomicrobiales</taxon>
        <taxon>Rhizobiaceae</taxon>
        <taxon>Aliirhizobium</taxon>
    </lineage>
</organism>
<accession>A0A5C4XRB8</accession>
<dbReference type="EMBL" id="VDMN01000001">
    <property type="protein sequence ID" value="TNM65080.1"/>
    <property type="molecule type" value="Genomic_DNA"/>
</dbReference>
<comment type="caution">
    <text evidence="8">The sequence shown here is derived from an EMBL/GenBank/DDBJ whole genome shotgun (WGS) entry which is preliminary data.</text>
</comment>
<sequence>MTKKPFALALAAVFVSGSAFSVSAADLTSSYEPPAYNEPAGPSSDWSGPYVGLNAGTASDKLNPFSGGSEFTGGIHGGYNTEINGVVVGGEAELSHLGDAEVGVRGGKLKERYRVAAKGKVGAPLGNTLVYGTAGVAMTSLRDNGATEGPDGWKPGWLVGAGVEQKITGNLSGRVEYNYTQTNDVRSFRAGTTSERDIGDHTIKAGVNYKF</sequence>
<proteinExistence type="inferred from homology"/>
<evidence type="ECO:0000259" key="7">
    <source>
        <dbReference type="Pfam" id="PF13505"/>
    </source>
</evidence>
<name>A0A5C4XRB8_9HYPH</name>
<evidence type="ECO:0000256" key="5">
    <source>
        <dbReference type="ARBA" id="ARBA00038306"/>
    </source>
</evidence>
<feature type="signal peptide" evidence="6">
    <location>
        <begin position="1"/>
        <end position="24"/>
    </location>
</feature>
<dbReference type="SUPFAM" id="SSF56925">
    <property type="entry name" value="OMPA-like"/>
    <property type="match status" value="1"/>
</dbReference>
<dbReference type="InterPro" id="IPR027385">
    <property type="entry name" value="Beta-barrel_OMP"/>
</dbReference>
<evidence type="ECO:0000313" key="9">
    <source>
        <dbReference type="Proteomes" id="UP000311605"/>
    </source>
</evidence>
<feature type="chain" id="PRO_5023030517" evidence="6">
    <location>
        <begin position="25"/>
        <end position="211"/>
    </location>
</feature>
<dbReference type="Gene3D" id="2.40.160.20">
    <property type="match status" value="1"/>
</dbReference>
<dbReference type="RefSeq" id="WP_139672122.1">
    <property type="nucleotide sequence ID" value="NZ_VDMN01000001.1"/>
</dbReference>
<evidence type="ECO:0000256" key="4">
    <source>
        <dbReference type="ARBA" id="ARBA00023237"/>
    </source>
</evidence>
<evidence type="ECO:0000256" key="1">
    <source>
        <dbReference type="ARBA" id="ARBA00004442"/>
    </source>
</evidence>
<dbReference type="AlphaFoldDB" id="A0A5C4XRB8"/>
<dbReference type="PANTHER" id="PTHR34001">
    <property type="entry name" value="BLL7405 PROTEIN"/>
    <property type="match status" value="1"/>
</dbReference>
<dbReference type="Pfam" id="PF13505">
    <property type="entry name" value="OMP_b-brl"/>
    <property type="match status" value="1"/>
</dbReference>
<evidence type="ECO:0000256" key="3">
    <source>
        <dbReference type="ARBA" id="ARBA00023136"/>
    </source>
</evidence>
<comment type="subcellular location">
    <subcellularLocation>
        <location evidence="1">Cell outer membrane</location>
    </subcellularLocation>
</comment>
<dbReference type="Proteomes" id="UP000311605">
    <property type="component" value="Unassembled WGS sequence"/>
</dbReference>
<feature type="domain" description="Outer membrane protein beta-barrel" evidence="7">
    <location>
        <begin position="14"/>
        <end position="211"/>
    </location>
</feature>
<keyword evidence="2 6" id="KW-0732">Signal</keyword>
<dbReference type="InterPro" id="IPR011250">
    <property type="entry name" value="OMP/PagP_B-barrel"/>
</dbReference>
<evidence type="ECO:0000256" key="6">
    <source>
        <dbReference type="SAM" id="SignalP"/>
    </source>
</evidence>
<evidence type="ECO:0000256" key="2">
    <source>
        <dbReference type="ARBA" id="ARBA00022729"/>
    </source>
</evidence>
<comment type="similarity">
    <text evidence="5">Belongs to the Omp25/RopB family.</text>
</comment>
<gene>
    <name evidence="8" type="ORF">FHP24_01960</name>
</gene>
<keyword evidence="9" id="KW-1185">Reference proteome</keyword>
<dbReference type="PANTHER" id="PTHR34001:SF3">
    <property type="entry name" value="BLL7405 PROTEIN"/>
    <property type="match status" value="1"/>
</dbReference>
<dbReference type="InterPro" id="IPR051692">
    <property type="entry name" value="OMP-like"/>
</dbReference>
<dbReference type="GO" id="GO:0009279">
    <property type="term" value="C:cell outer membrane"/>
    <property type="evidence" value="ECO:0007669"/>
    <property type="project" value="UniProtKB-SubCell"/>
</dbReference>
<keyword evidence="4" id="KW-0998">Cell outer membrane</keyword>
<protein>
    <submittedName>
        <fullName evidence="8">Porin family protein</fullName>
    </submittedName>
</protein>
<keyword evidence="3" id="KW-0472">Membrane</keyword>
<reference evidence="8 9" key="1">
    <citation type="submission" date="2019-06" db="EMBL/GenBank/DDBJ databases">
        <title>The draft genome of Rhizobium smilacinae PTYR-5.</title>
        <authorList>
            <person name="Liu L."/>
            <person name="Li L."/>
            <person name="Zhang X."/>
        </authorList>
    </citation>
    <scope>NUCLEOTIDE SEQUENCE [LARGE SCALE GENOMIC DNA]</scope>
    <source>
        <strain evidence="8 9">PTYR-5</strain>
    </source>
</reference>
<dbReference type="OrthoDB" id="9815357at2"/>